<reference evidence="2 3" key="1">
    <citation type="submission" date="2018-05" db="EMBL/GenBank/DDBJ databases">
        <title>Rhodohalobacter halophilus gen. nov., sp. nov., a moderately halophilic member of the family Balneolaceae.</title>
        <authorList>
            <person name="Liu Z.-W."/>
        </authorList>
    </citation>
    <scope>NUCLEOTIDE SEQUENCE [LARGE SCALE GENOMIC DNA]</scope>
    <source>
        <strain evidence="2 3">8A47</strain>
    </source>
</reference>
<dbReference type="AlphaFoldDB" id="A0A316TQY4"/>
<name>A0A316TQY4_9BACT</name>
<sequence>MKTAGIDGCKAGWLLITFDKEPAYNVLRTDEDLKKALEEYERVFIDMPIGLEDENYTRECDRLLREKLGSEYASSVFSPPIRPALHAPSYAEANMQSYEFTEKKLTLQAWNITPKIRLLDQLLIQNPSWREKVLESHPEILFMKLNGGMIYQKKNTKKGIRHRLDLVTGREPVAADFFRDIKEEYRRNEVEEDDIVDAMALALGALQSIKKGIKTLPENPEKDSEGLPKAIHYV</sequence>
<proteinExistence type="predicted"/>
<dbReference type="OrthoDB" id="9811476at2"/>
<dbReference type="RefSeq" id="WP_109647001.1">
    <property type="nucleotide sequence ID" value="NZ_QGGB01000007.1"/>
</dbReference>
<keyword evidence="3" id="KW-1185">Reference proteome</keyword>
<protein>
    <submittedName>
        <fullName evidence="2">DUF429 domain-containing protein</fullName>
    </submittedName>
</protein>
<evidence type="ECO:0000313" key="2">
    <source>
        <dbReference type="EMBL" id="PWN06208.1"/>
    </source>
</evidence>
<feature type="region of interest" description="Disordered" evidence="1">
    <location>
        <begin position="215"/>
        <end position="234"/>
    </location>
</feature>
<evidence type="ECO:0000256" key="1">
    <source>
        <dbReference type="SAM" id="MobiDB-lite"/>
    </source>
</evidence>
<evidence type="ECO:0000313" key="3">
    <source>
        <dbReference type="Proteomes" id="UP000245533"/>
    </source>
</evidence>
<organism evidence="2 3">
    <name type="scientific">Rhodohalobacter mucosus</name>
    <dbReference type="NCBI Taxonomy" id="2079485"/>
    <lineage>
        <taxon>Bacteria</taxon>
        <taxon>Pseudomonadati</taxon>
        <taxon>Balneolota</taxon>
        <taxon>Balneolia</taxon>
        <taxon>Balneolales</taxon>
        <taxon>Balneolaceae</taxon>
        <taxon>Rhodohalobacter</taxon>
    </lineage>
</organism>
<dbReference type="Proteomes" id="UP000245533">
    <property type="component" value="Unassembled WGS sequence"/>
</dbReference>
<comment type="caution">
    <text evidence="2">The sequence shown here is derived from an EMBL/GenBank/DDBJ whole genome shotgun (WGS) entry which is preliminary data.</text>
</comment>
<gene>
    <name evidence="2" type="ORF">DDZ15_10260</name>
</gene>
<accession>A0A316TQY4</accession>
<dbReference type="EMBL" id="QGGB01000007">
    <property type="protein sequence ID" value="PWN06208.1"/>
    <property type="molecule type" value="Genomic_DNA"/>
</dbReference>
<dbReference type="Pfam" id="PF04250">
    <property type="entry name" value="DUF429"/>
    <property type="match status" value="1"/>
</dbReference>
<dbReference type="InterPro" id="IPR007362">
    <property type="entry name" value="DUF429"/>
</dbReference>